<gene>
    <name evidence="2" type="ORF">O0I10_010606</name>
</gene>
<feature type="compositionally biased region" description="Low complexity" evidence="1">
    <location>
        <begin position="86"/>
        <end position="104"/>
    </location>
</feature>
<dbReference type="Proteomes" id="UP001234581">
    <property type="component" value="Unassembled WGS sequence"/>
</dbReference>
<comment type="caution">
    <text evidence="2">The sequence shown here is derived from an EMBL/GenBank/DDBJ whole genome shotgun (WGS) entry which is preliminary data.</text>
</comment>
<dbReference type="EMBL" id="JARTCD010000073">
    <property type="protein sequence ID" value="KAJ8653684.1"/>
    <property type="molecule type" value="Genomic_DNA"/>
</dbReference>
<feature type="compositionally biased region" description="Basic and acidic residues" evidence="1">
    <location>
        <begin position="519"/>
        <end position="530"/>
    </location>
</feature>
<dbReference type="AlphaFoldDB" id="A0AAD7UVM5"/>
<proteinExistence type="predicted"/>
<feature type="compositionally biased region" description="Basic residues" evidence="1">
    <location>
        <begin position="181"/>
        <end position="202"/>
    </location>
</feature>
<protein>
    <submittedName>
        <fullName evidence="2">Uncharacterized protein</fullName>
    </submittedName>
</protein>
<sequence>MPLHPLLVNGSRRRLTAVNQSCSSNNNKMQQPAAGELVVTKARKSYSFQSTVHPIKPSFFSSCPKTSSPQGSQPDDMGADLDSIVSSSTATTSSTSTSSPSQLVLSRTTSSLVSTVCSGTSSCTCYQCSRRHHHHHHQKKPSTTTTTKDCSWHSEIDAGLKQYNIEEENITTTTTTTTTTKHQRSMLQRKRPTIHSYNKHLPRPPYAPNDSIYRAHMKPAAVVTSQQPPPPPPPPPPPCSDKNGSPSSCNDHTRWFDDTSNVDLVLSFMVFDTIVADQPDDSIFGLTDLIEERTKQLHDSLFDTAEDEAKDEEEDEEEEKNRHDDNGGIQGSTAAATATSSSSSASQPSSSSSPAAPICKKKHPPSCHTLSSREGPTHHPLTLFHTMKLVNAKERLETFVIAYDHCIRANSGLTNWIKKRRGPPEILCSFTPRHVAWRRPQYKRFGFLPSRLSTREDGTEEMMAKISSHTPTMHNPYNRRSYDTAITTNKGAPTDLLSAAYALLPNTSPDIRHTSLSRDTGKRPYDHVDMPGRPLPRKGHSRSATLDSSSHSVSTTSSDKENHGMHRSSSKRTLNSFGKSTLWKYARNDTCNIQQQHPEMVTQD</sequence>
<feature type="region of interest" description="Disordered" evidence="1">
    <location>
        <begin position="174"/>
        <end position="252"/>
    </location>
</feature>
<evidence type="ECO:0000313" key="3">
    <source>
        <dbReference type="Proteomes" id="UP001234581"/>
    </source>
</evidence>
<evidence type="ECO:0000256" key="1">
    <source>
        <dbReference type="SAM" id="MobiDB-lite"/>
    </source>
</evidence>
<feature type="compositionally biased region" description="Low complexity" evidence="1">
    <location>
        <begin position="332"/>
        <end position="357"/>
    </location>
</feature>
<accession>A0AAD7UVM5</accession>
<dbReference type="RefSeq" id="XP_058338598.1">
    <property type="nucleotide sequence ID" value="XM_058490585.1"/>
</dbReference>
<feature type="region of interest" description="Disordered" evidence="1">
    <location>
        <begin position="59"/>
        <end position="104"/>
    </location>
</feature>
<keyword evidence="3" id="KW-1185">Reference proteome</keyword>
<dbReference type="SUPFAM" id="SSF101447">
    <property type="entry name" value="Formin homology 2 domain (FH2 domain)"/>
    <property type="match status" value="1"/>
</dbReference>
<organism evidence="2 3">
    <name type="scientific">Lichtheimia ornata</name>
    <dbReference type="NCBI Taxonomy" id="688661"/>
    <lineage>
        <taxon>Eukaryota</taxon>
        <taxon>Fungi</taxon>
        <taxon>Fungi incertae sedis</taxon>
        <taxon>Mucoromycota</taxon>
        <taxon>Mucoromycotina</taxon>
        <taxon>Mucoromycetes</taxon>
        <taxon>Mucorales</taxon>
        <taxon>Lichtheimiaceae</taxon>
        <taxon>Lichtheimia</taxon>
    </lineage>
</organism>
<feature type="compositionally biased region" description="Low complexity" evidence="1">
    <location>
        <begin position="543"/>
        <end position="557"/>
    </location>
</feature>
<dbReference type="GeneID" id="83218009"/>
<feature type="compositionally biased region" description="Pro residues" evidence="1">
    <location>
        <begin position="227"/>
        <end position="239"/>
    </location>
</feature>
<feature type="compositionally biased region" description="Polar residues" evidence="1">
    <location>
        <begin position="59"/>
        <end position="73"/>
    </location>
</feature>
<reference evidence="2 3" key="1">
    <citation type="submission" date="2023-03" db="EMBL/GenBank/DDBJ databases">
        <title>Genome sequence of Lichtheimia ornata CBS 291.66.</title>
        <authorList>
            <person name="Mohabir J.T."/>
            <person name="Shea T.P."/>
            <person name="Kurbessoian T."/>
            <person name="Berby B."/>
            <person name="Fontaine J."/>
            <person name="Livny J."/>
            <person name="Gnirke A."/>
            <person name="Stajich J.E."/>
            <person name="Cuomo C.A."/>
        </authorList>
    </citation>
    <scope>NUCLEOTIDE SEQUENCE [LARGE SCALE GENOMIC DNA]</scope>
    <source>
        <strain evidence="2">CBS 291.66</strain>
    </source>
</reference>
<name>A0AAD7UVM5_9FUNG</name>
<evidence type="ECO:0000313" key="2">
    <source>
        <dbReference type="EMBL" id="KAJ8653684.1"/>
    </source>
</evidence>
<feature type="region of interest" description="Disordered" evidence="1">
    <location>
        <begin position="507"/>
        <end position="573"/>
    </location>
</feature>
<feature type="compositionally biased region" description="Acidic residues" evidence="1">
    <location>
        <begin position="304"/>
        <end position="318"/>
    </location>
</feature>
<feature type="region of interest" description="Disordered" evidence="1">
    <location>
        <begin position="301"/>
        <end position="379"/>
    </location>
</feature>